<evidence type="ECO:0000313" key="2">
    <source>
        <dbReference type="Proteomes" id="UP001216907"/>
    </source>
</evidence>
<evidence type="ECO:0000313" key="1">
    <source>
        <dbReference type="EMBL" id="MDG3008037.1"/>
    </source>
</evidence>
<organism evidence="1 2">
    <name type="scientific">Paludisphaera mucosa</name>
    <dbReference type="NCBI Taxonomy" id="3030827"/>
    <lineage>
        <taxon>Bacteria</taxon>
        <taxon>Pseudomonadati</taxon>
        <taxon>Planctomycetota</taxon>
        <taxon>Planctomycetia</taxon>
        <taxon>Isosphaerales</taxon>
        <taxon>Isosphaeraceae</taxon>
        <taxon>Paludisphaera</taxon>
    </lineage>
</organism>
<gene>
    <name evidence="1" type="ORF">PZE19_30095</name>
</gene>
<dbReference type="EMBL" id="JARRAG010000002">
    <property type="protein sequence ID" value="MDG3008037.1"/>
    <property type="molecule type" value="Genomic_DNA"/>
</dbReference>
<name>A0ABT6FKD4_9BACT</name>
<sequence length="75" mass="8158">MEEAVAADREVDERGLDGRLQVDDLALVDVAGVALVARAFDVELFQDAVLDDGDPALLRLEHVDQHFFLHALSSG</sequence>
<reference evidence="1 2" key="1">
    <citation type="submission" date="2023-03" db="EMBL/GenBank/DDBJ databases">
        <title>Paludisphaera mucosa sp. nov. a novel planctomycete from northern fen.</title>
        <authorList>
            <person name="Ivanova A."/>
        </authorList>
    </citation>
    <scope>NUCLEOTIDE SEQUENCE [LARGE SCALE GENOMIC DNA]</scope>
    <source>
        <strain evidence="1 2">Pla2</strain>
    </source>
</reference>
<keyword evidence="2" id="KW-1185">Reference proteome</keyword>
<proteinExistence type="predicted"/>
<comment type="caution">
    <text evidence="1">The sequence shown here is derived from an EMBL/GenBank/DDBJ whole genome shotgun (WGS) entry which is preliminary data.</text>
</comment>
<accession>A0ABT6FKD4</accession>
<protein>
    <recommendedName>
        <fullName evidence="3">STAS domain-containing protein</fullName>
    </recommendedName>
</protein>
<evidence type="ECO:0008006" key="3">
    <source>
        <dbReference type="Google" id="ProtNLM"/>
    </source>
</evidence>
<dbReference type="Proteomes" id="UP001216907">
    <property type="component" value="Unassembled WGS sequence"/>
</dbReference>